<dbReference type="InterPro" id="IPR026846">
    <property type="entry name" value="Nse2(Mms21)"/>
</dbReference>
<dbReference type="Proteomes" id="UP000015103">
    <property type="component" value="Unassembled WGS sequence"/>
</dbReference>
<dbReference type="UniPathway" id="UPA00886"/>
<dbReference type="HOGENOM" id="CLU_1456183_0_0_1"/>
<dbReference type="Pfam" id="PF11789">
    <property type="entry name" value="zf-Nse"/>
    <property type="match status" value="1"/>
</dbReference>
<keyword evidence="6" id="KW-0479">Metal-binding</keyword>
<evidence type="ECO:0000256" key="12">
    <source>
        <dbReference type="ARBA" id="ARBA00032533"/>
    </source>
</evidence>
<dbReference type="PANTHER" id="PTHR21330:SF1">
    <property type="entry name" value="E3 SUMO-PROTEIN LIGASE NSE2"/>
    <property type="match status" value="1"/>
</dbReference>
<evidence type="ECO:0000256" key="9">
    <source>
        <dbReference type="ARBA" id="ARBA00022833"/>
    </source>
</evidence>
<comment type="similarity">
    <text evidence="3">Belongs to the NSE2 family.</text>
</comment>
<organism evidence="14 15">
    <name type="scientific">Rhodnius prolixus</name>
    <name type="common">Triatomid bug</name>
    <dbReference type="NCBI Taxonomy" id="13249"/>
    <lineage>
        <taxon>Eukaryota</taxon>
        <taxon>Metazoa</taxon>
        <taxon>Ecdysozoa</taxon>
        <taxon>Arthropoda</taxon>
        <taxon>Hexapoda</taxon>
        <taxon>Insecta</taxon>
        <taxon>Pterygota</taxon>
        <taxon>Neoptera</taxon>
        <taxon>Paraneoptera</taxon>
        <taxon>Hemiptera</taxon>
        <taxon>Heteroptera</taxon>
        <taxon>Panheteroptera</taxon>
        <taxon>Cimicomorpha</taxon>
        <taxon>Reduviidae</taxon>
        <taxon>Triatominae</taxon>
        <taxon>Rhodnius</taxon>
    </lineage>
</organism>
<evidence type="ECO:0000256" key="8">
    <source>
        <dbReference type="ARBA" id="ARBA00022786"/>
    </source>
</evidence>
<feature type="domain" description="SP-RING-type" evidence="13">
    <location>
        <begin position="126"/>
        <end position="172"/>
    </location>
</feature>
<evidence type="ECO:0000313" key="15">
    <source>
        <dbReference type="Proteomes" id="UP000015103"/>
    </source>
</evidence>
<dbReference type="VEuPathDB" id="VectorBase:RPRC005956"/>
<sequence length="186" mass="21566">MTQNVHNSNDQGERFNDFESLMKETAQFIISNLEGDSSQAELFKLQGVMKKFAETKKRILRENQVLAELKQSLESADRPWEHDVYKMFEDKVSCIDDQIAPDVSTNVDYVECLKNDAVMESNDVKGTYKDPWTKLPIQDPVQSNTCKHFYERTIVYGILKKKKEFRCPYLGCVHVIKESNIMKVSL</sequence>
<reference evidence="14" key="1">
    <citation type="submission" date="2015-05" db="UniProtKB">
        <authorList>
            <consortium name="EnsemblMetazoa"/>
        </authorList>
    </citation>
    <scope>IDENTIFICATION</scope>
</reference>
<comment type="pathway">
    <text evidence="2">Protein modification; protein sumoylation.</text>
</comment>
<protein>
    <recommendedName>
        <fullName evidence="4">E3 SUMO-protein ligase NSE2</fullName>
    </recommendedName>
    <alternativeName>
        <fullName evidence="11">E3 SUMO-protein transferase NSE2</fullName>
    </alternativeName>
    <alternativeName>
        <fullName evidence="12">Non-structural maintenance of chromosomes element 2 homolog</fullName>
    </alternativeName>
</protein>
<keyword evidence="15" id="KW-1185">Reference proteome</keyword>
<dbReference type="GO" id="GO:0000724">
    <property type="term" value="P:double-strand break repair via homologous recombination"/>
    <property type="evidence" value="ECO:0007669"/>
    <property type="project" value="InterPro"/>
</dbReference>
<keyword evidence="9" id="KW-0862">Zinc</keyword>
<keyword evidence="5" id="KW-0808">Transferase</keyword>
<dbReference type="PANTHER" id="PTHR21330">
    <property type="entry name" value="E3 SUMO-PROTEIN LIGASE NSE2"/>
    <property type="match status" value="1"/>
</dbReference>
<dbReference type="EnsemblMetazoa" id="RPRC005956-RA">
    <property type="protein sequence ID" value="RPRC005956-PA"/>
    <property type="gene ID" value="RPRC005956"/>
</dbReference>
<keyword evidence="7" id="KW-0863">Zinc-finger</keyword>
<evidence type="ECO:0000256" key="2">
    <source>
        <dbReference type="ARBA" id="ARBA00004718"/>
    </source>
</evidence>
<keyword evidence="10" id="KW-0539">Nucleus</keyword>
<evidence type="ECO:0000256" key="6">
    <source>
        <dbReference type="ARBA" id="ARBA00022723"/>
    </source>
</evidence>
<evidence type="ECO:0000256" key="3">
    <source>
        <dbReference type="ARBA" id="ARBA00008212"/>
    </source>
</evidence>
<evidence type="ECO:0000259" key="13">
    <source>
        <dbReference type="Pfam" id="PF11789"/>
    </source>
</evidence>
<dbReference type="GO" id="GO:0061665">
    <property type="term" value="F:SUMO ligase activity"/>
    <property type="evidence" value="ECO:0007669"/>
    <property type="project" value="TreeGrafter"/>
</dbReference>
<evidence type="ECO:0000256" key="11">
    <source>
        <dbReference type="ARBA" id="ARBA00031731"/>
    </source>
</evidence>
<accession>T1HPI2</accession>
<dbReference type="STRING" id="13249.T1HPI2"/>
<dbReference type="GO" id="GO:0005634">
    <property type="term" value="C:nucleus"/>
    <property type="evidence" value="ECO:0007669"/>
    <property type="project" value="UniProtKB-SubCell"/>
</dbReference>
<dbReference type="GO" id="GO:0016925">
    <property type="term" value="P:protein sumoylation"/>
    <property type="evidence" value="ECO:0007669"/>
    <property type="project" value="UniProtKB-UniPathway"/>
</dbReference>
<name>T1HPI2_RHOPR</name>
<dbReference type="FunCoup" id="T1HPI2">
    <property type="interactions" value="1617"/>
</dbReference>
<dbReference type="OMA" id="KSTICAH"/>
<evidence type="ECO:0000256" key="7">
    <source>
        <dbReference type="ARBA" id="ARBA00022771"/>
    </source>
</evidence>
<dbReference type="InterPro" id="IPR004181">
    <property type="entry name" value="Znf_MIZ"/>
</dbReference>
<evidence type="ECO:0000256" key="10">
    <source>
        <dbReference type="ARBA" id="ARBA00023242"/>
    </source>
</evidence>
<keyword evidence="8" id="KW-0833">Ubl conjugation pathway</keyword>
<dbReference type="GO" id="GO:0008270">
    <property type="term" value="F:zinc ion binding"/>
    <property type="evidence" value="ECO:0007669"/>
    <property type="project" value="UniProtKB-KW"/>
</dbReference>
<evidence type="ECO:0000256" key="5">
    <source>
        <dbReference type="ARBA" id="ARBA00022679"/>
    </source>
</evidence>
<dbReference type="AlphaFoldDB" id="T1HPI2"/>
<dbReference type="InterPro" id="IPR013083">
    <property type="entry name" value="Znf_RING/FYVE/PHD"/>
</dbReference>
<dbReference type="Gene3D" id="3.30.40.10">
    <property type="entry name" value="Zinc/RING finger domain, C3HC4 (zinc finger)"/>
    <property type="match status" value="1"/>
</dbReference>
<evidence type="ECO:0000256" key="4">
    <source>
        <dbReference type="ARBA" id="ARBA00020923"/>
    </source>
</evidence>
<evidence type="ECO:0000313" key="14">
    <source>
        <dbReference type="EnsemblMetazoa" id="RPRC005956-PA"/>
    </source>
</evidence>
<comment type="subcellular location">
    <subcellularLocation>
        <location evidence="1">Nucleus</location>
    </subcellularLocation>
</comment>
<dbReference type="InParanoid" id="T1HPI2"/>
<dbReference type="GO" id="GO:0030915">
    <property type="term" value="C:Smc5-Smc6 complex"/>
    <property type="evidence" value="ECO:0007669"/>
    <property type="project" value="InterPro"/>
</dbReference>
<dbReference type="EMBL" id="ACPB03012029">
    <property type="status" value="NOT_ANNOTATED_CDS"/>
    <property type="molecule type" value="Genomic_DNA"/>
</dbReference>
<evidence type="ECO:0000256" key="1">
    <source>
        <dbReference type="ARBA" id="ARBA00004123"/>
    </source>
</evidence>
<proteinExistence type="inferred from homology"/>